<dbReference type="Proteomes" id="UP000604046">
    <property type="component" value="Unassembled WGS sequence"/>
</dbReference>
<dbReference type="EMBL" id="CAJNDS010002413">
    <property type="protein sequence ID" value="CAE7465636.1"/>
    <property type="molecule type" value="Genomic_DNA"/>
</dbReference>
<organism evidence="1 2">
    <name type="scientific">Symbiodinium natans</name>
    <dbReference type="NCBI Taxonomy" id="878477"/>
    <lineage>
        <taxon>Eukaryota</taxon>
        <taxon>Sar</taxon>
        <taxon>Alveolata</taxon>
        <taxon>Dinophyceae</taxon>
        <taxon>Suessiales</taxon>
        <taxon>Symbiodiniaceae</taxon>
        <taxon>Symbiodinium</taxon>
    </lineage>
</organism>
<dbReference type="AlphaFoldDB" id="A0A812S9L0"/>
<name>A0A812S9L0_9DINO</name>
<protein>
    <submittedName>
        <fullName evidence="1">Uncharacterized protein</fullName>
    </submittedName>
</protein>
<keyword evidence="2" id="KW-1185">Reference proteome</keyword>
<comment type="caution">
    <text evidence="1">The sequence shown here is derived from an EMBL/GenBank/DDBJ whole genome shotgun (WGS) entry which is preliminary data.</text>
</comment>
<accession>A0A812S9L0</accession>
<reference evidence="1" key="1">
    <citation type="submission" date="2021-02" db="EMBL/GenBank/DDBJ databases">
        <authorList>
            <person name="Dougan E. K."/>
            <person name="Rhodes N."/>
            <person name="Thang M."/>
            <person name="Chan C."/>
        </authorList>
    </citation>
    <scope>NUCLEOTIDE SEQUENCE</scope>
</reference>
<evidence type="ECO:0000313" key="2">
    <source>
        <dbReference type="Proteomes" id="UP000604046"/>
    </source>
</evidence>
<evidence type="ECO:0000313" key="1">
    <source>
        <dbReference type="EMBL" id="CAE7465636.1"/>
    </source>
</evidence>
<gene>
    <name evidence="1" type="ORF">SNAT2548_LOCUS25988</name>
</gene>
<proteinExistence type="predicted"/>
<sequence length="116" mass="12900">MDSTQVVELTGKLCQENMWENPSVLAVKSLQSPNFGVIGRITSKRSASKLHGRGTTFVSSARRAEQKLFLKTCIRMFKRMQSGYRKSLTLLVSCVNACRVMTLALSSCSMAFTLML</sequence>